<dbReference type="InterPro" id="IPR019821">
    <property type="entry name" value="Kinesin_motor_CS"/>
</dbReference>
<dbReference type="InterPro" id="IPR036322">
    <property type="entry name" value="WD40_repeat_dom_sf"/>
</dbReference>
<feature type="repeat" description="WD" evidence="11">
    <location>
        <begin position="1409"/>
        <end position="1441"/>
    </location>
</feature>
<evidence type="ECO:0000256" key="12">
    <source>
        <dbReference type="PROSITE-ProRule" id="PRU00283"/>
    </source>
</evidence>
<dbReference type="GO" id="GO:0007052">
    <property type="term" value="P:mitotic spindle organization"/>
    <property type="evidence" value="ECO:0007669"/>
    <property type="project" value="TreeGrafter"/>
</dbReference>
<dbReference type="GO" id="GO:0005524">
    <property type="term" value="F:ATP binding"/>
    <property type="evidence" value="ECO:0007669"/>
    <property type="project" value="UniProtKB-UniRule"/>
</dbReference>
<name>A0AAU9I907_9CILI</name>
<dbReference type="PANTHER" id="PTHR47969:SF15">
    <property type="entry name" value="CHROMOSOME-ASSOCIATED KINESIN KIF4A-RELATED"/>
    <property type="match status" value="1"/>
</dbReference>
<keyword evidence="2" id="KW-0963">Cytoplasm</keyword>
<evidence type="ECO:0000256" key="3">
    <source>
        <dbReference type="ARBA" id="ARBA00022574"/>
    </source>
</evidence>
<dbReference type="InterPro" id="IPR001680">
    <property type="entry name" value="WD40_rpt"/>
</dbReference>
<proteinExistence type="inferred from homology"/>
<dbReference type="SUPFAM" id="SSF52540">
    <property type="entry name" value="P-loop containing nucleoside triphosphate hydrolases"/>
    <property type="match status" value="1"/>
</dbReference>
<keyword evidence="4" id="KW-0493">Microtubule</keyword>
<dbReference type="PROSITE" id="PS50067">
    <property type="entry name" value="KINESIN_MOTOR_2"/>
    <property type="match status" value="1"/>
</dbReference>
<feature type="compositionally biased region" description="Basic and acidic residues" evidence="14">
    <location>
        <begin position="1167"/>
        <end position="1180"/>
    </location>
</feature>
<dbReference type="PROSITE" id="PS50294">
    <property type="entry name" value="WD_REPEATS_REGION"/>
    <property type="match status" value="2"/>
</dbReference>
<dbReference type="InterPro" id="IPR001752">
    <property type="entry name" value="Kinesin_motor_dom"/>
</dbReference>
<sequence>MEPKENNGESEASSSVRVAVRVRPLIGSEKIESSQICITSDLDRNTIIIGKDREFAFDHVFGVESKQSEVFEVCAKDLVLSCFSGYNVTVLAYGQTGSGKTYTMGSGQVLNLLDEEVGIIPRVIKMIYEEIDKRKGKAEFTIKVSFLEIYNEDIHDLLGANSMVPEKPISIREDKGSILLMGLHEETVATDEEMSMCLHRGSIQRSTASTLMNSQSSRSHAIFTINIEQQVLEDEVTGEKISETQEYMIAKFHFVDLAGSERAKRTGAVGATLKEGISINKGLLCLGNVISALTEDSKKSTHVPYRDSKLTRILQDSLGGNAKTYMIACISPAEINFEETLNTLKYASRARHIKNKPIVNRDPQSAMIAQLRQEVFALKQEIMNYRKVITMDSSEEIKEAFAQMKTGNFEDEDRKVKLKCQQLEKRVSQLTIELDKYRSSSNDSEIENLNTIKERDIYKSKVEKYVELLKEHNLYVEEEEEFKLPSLLEEYSKTIEKLKKDLFEKDKMFKDLQVEYDNLMQAYEQDEAMLNKKTQEIEILKRSKSSSKGLDNLNEFVIKNFDDYGKIFAETVLAKIEKQENAQENAQENPQENPEDEETPETPDLEDPSTEEEPPCLAEKEELIKVESKIREKEDMLRNIEEAFKELQSKLLEEMSQQYYLKIEELEKELHTTVKERDMALEKVREGSNAEKQNVAERFRAKISQLEEKLKENQRKDREQTALYKLVENQKIQLAKLAADINKAKQDKVALSKKIKEENEAHNKWKASRQKEILQMKQLNLKKDKEIQKLQSENRKKELIAKRKSEELAAIQRRQRDIALKRRSKGSDKRDIMKWVSDYASACIEERELRVKIQNDITEKDEIEKQKLELTQQFAIAKLKLEKLEMVYEESGLINDETHLASKIQETKSELEYLSEQLETLEEKLRFKQEKIIETSQLLANSEVEDIKAKSLAINTLDDAHLLISALFDEVMTRASESKQFGKNLQKNEIQIQNLKLINDELTYEKDLLLRQHEAESTRLKMEYEAREKLILEELEERKNVHVIVPVNTEEPDKVIEELVKKDKENQEIIDNLRKDLENTLQKYNKYRKAFIEMREQVLQMKEEENKAKPKVPPPSTITSLAKAREQAKNKREKVEEETKKPKKPQSVNSSQSKIPRAISFDSEDAMTDKTQRTKLKKSETSVNQSMEQSNQPSQRWQCTQSLEAHTSAVCSMVYHENILYTGSNKAFKMWSFDTLSVISEVPCHNSFIKAMAFWPENSLIFTGCNKEINIWDAISLQKISSFVGHCEDVRALHMKDNLLISAGKSLSDGPSIFIWDLRRNNTPLYKTENMQDMYSINVHDNIAYYSGRTHNIGRLNLRSFETIKPYESNHTDIITSLAIYKDSIISGSRDKTIKRWDRADNVNYQPILNAHTDWVNSIITDNKGKYIFTAGKEGKVKVWKGGRNLKMASEIIGHASSVNCIAPLANNDIEIISGGTDKFIKVWKLIEDNSGSDSEGSNN</sequence>
<dbReference type="GO" id="GO:0051231">
    <property type="term" value="P:spindle elongation"/>
    <property type="evidence" value="ECO:0007669"/>
    <property type="project" value="TreeGrafter"/>
</dbReference>
<feature type="binding site" evidence="12">
    <location>
        <begin position="94"/>
        <end position="101"/>
    </location>
    <ligand>
        <name>ATP</name>
        <dbReference type="ChEBI" id="CHEBI:30616"/>
    </ligand>
</feature>
<dbReference type="GO" id="GO:0008017">
    <property type="term" value="F:microtubule binding"/>
    <property type="evidence" value="ECO:0007669"/>
    <property type="project" value="InterPro"/>
</dbReference>
<evidence type="ECO:0000256" key="4">
    <source>
        <dbReference type="ARBA" id="ARBA00022701"/>
    </source>
</evidence>
<feature type="compositionally biased region" description="Polar residues" evidence="14">
    <location>
        <begin position="1181"/>
        <end position="1196"/>
    </location>
</feature>
<dbReference type="Pfam" id="PF25764">
    <property type="entry name" value="KIF21A_4th"/>
    <property type="match status" value="1"/>
</dbReference>
<keyword evidence="3 11" id="KW-0853">WD repeat</keyword>
<keyword evidence="10" id="KW-0206">Cytoskeleton</keyword>
<feature type="coiled-coil region" evidence="13">
    <location>
        <begin position="623"/>
        <end position="807"/>
    </location>
</feature>
<feature type="region of interest" description="Disordered" evidence="14">
    <location>
        <begin position="1103"/>
        <end position="1196"/>
    </location>
</feature>
<dbReference type="GO" id="GO:0005874">
    <property type="term" value="C:microtubule"/>
    <property type="evidence" value="ECO:0007669"/>
    <property type="project" value="UniProtKB-KW"/>
</dbReference>
<feature type="coiled-coil region" evidence="13">
    <location>
        <begin position="853"/>
        <end position="880"/>
    </location>
</feature>
<evidence type="ECO:0000256" key="1">
    <source>
        <dbReference type="ARBA" id="ARBA00004245"/>
    </source>
</evidence>
<feature type="compositionally biased region" description="Acidic residues" evidence="14">
    <location>
        <begin position="593"/>
        <end position="614"/>
    </location>
</feature>
<dbReference type="CDD" id="cd01372">
    <property type="entry name" value="KISc_KIF4"/>
    <property type="match status" value="1"/>
</dbReference>
<dbReference type="InterPro" id="IPR027417">
    <property type="entry name" value="P-loop_NTPase"/>
</dbReference>
<organism evidence="16 17">
    <name type="scientific">Blepharisma stoltei</name>
    <dbReference type="NCBI Taxonomy" id="1481888"/>
    <lineage>
        <taxon>Eukaryota</taxon>
        <taxon>Sar</taxon>
        <taxon>Alveolata</taxon>
        <taxon>Ciliophora</taxon>
        <taxon>Postciliodesmatophora</taxon>
        <taxon>Heterotrichea</taxon>
        <taxon>Heterotrichida</taxon>
        <taxon>Blepharismidae</taxon>
        <taxon>Blepharisma</taxon>
    </lineage>
</organism>
<dbReference type="Proteomes" id="UP001162131">
    <property type="component" value="Unassembled WGS sequence"/>
</dbReference>
<dbReference type="Gene3D" id="3.40.850.10">
    <property type="entry name" value="Kinesin motor domain"/>
    <property type="match status" value="1"/>
</dbReference>
<dbReference type="EMBL" id="CAJZBQ010000003">
    <property type="protein sequence ID" value="CAG9310966.1"/>
    <property type="molecule type" value="Genomic_DNA"/>
</dbReference>
<dbReference type="GO" id="GO:0007018">
    <property type="term" value="P:microtubule-based movement"/>
    <property type="evidence" value="ECO:0007669"/>
    <property type="project" value="InterPro"/>
</dbReference>
<comment type="subcellular location">
    <subcellularLocation>
        <location evidence="1">Cytoplasm</location>
        <location evidence="1">Cytoskeleton</location>
    </subcellularLocation>
</comment>
<dbReference type="PANTHER" id="PTHR47969">
    <property type="entry name" value="CHROMOSOME-ASSOCIATED KINESIN KIF4A-RELATED"/>
    <property type="match status" value="1"/>
</dbReference>
<evidence type="ECO:0000256" key="8">
    <source>
        <dbReference type="ARBA" id="ARBA00023054"/>
    </source>
</evidence>
<dbReference type="FunFam" id="3.40.850.10:FF:000011">
    <property type="entry name" value="Kinesin family member 21A"/>
    <property type="match status" value="1"/>
</dbReference>
<dbReference type="GO" id="GO:0003777">
    <property type="term" value="F:microtubule motor activity"/>
    <property type="evidence" value="ECO:0007669"/>
    <property type="project" value="InterPro"/>
</dbReference>
<dbReference type="SUPFAM" id="SSF50978">
    <property type="entry name" value="WD40 repeat-like"/>
    <property type="match status" value="1"/>
</dbReference>
<keyword evidence="7 12" id="KW-0067">ATP-binding</keyword>
<dbReference type="PROSITE" id="PS50082">
    <property type="entry name" value="WD_REPEATS_2"/>
    <property type="match status" value="3"/>
</dbReference>
<keyword evidence="6 12" id="KW-0547">Nucleotide-binding</keyword>
<dbReference type="InterPro" id="IPR036961">
    <property type="entry name" value="Kinesin_motor_dom_sf"/>
</dbReference>
<evidence type="ECO:0000313" key="17">
    <source>
        <dbReference type="Proteomes" id="UP001162131"/>
    </source>
</evidence>
<evidence type="ECO:0000256" key="13">
    <source>
        <dbReference type="SAM" id="Coils"/>
    </source>
</evidence>
<reference evidence="16" key="1">
    <citation type="submission" date="2021-09" db="EMBL/GenBank/DDBJ databases">
        <authorList>
            <consortium name="AG Swart"/>
            <person name="Singh M."/>
            <person name="Singh A."/>
            <person name="Seah K."/>
            <person name="Emmerich C."/>
        </authorList>
    </citation>
    <scope>NUCLEOTIDE SEQUENCE</scope>
    <source>
        <strain evidence="16">ATCC30299</strain>
    </source>
</reference>
<gene>
    <name evidence="16" type="ORF">BSTOLATCC_MIC2680</name>
</gene>
<comment type="caution">
    <text evidence="16">The sequence shown here is derived from an EMBL/GenBank/DDBJ whole genome shotgun (WGS) entry which is preliminary data.</text>
</comment>
<evidence type="ECO:0000256" key="11">
    <source>
        <dbReference type="PROSITE-ProRule" id="PRU00221"/>
    </source>
</evidence>
<dbReference type="Pfam" id="PF00400">
    <property type="entry name" value="WD40"/>
    <property type="match status" value="5"/>
</dbReference>
<comment type="similarity">
    <text evidence="12">Belongs to the TRAFAC class myosin-kinesin ATPase superfamily. Kinesin family.</text>
</comment>
<feature type="repeat" description="WD" evidence="11">
    <location>
        <begin position="1368"/>
        <end position="1398"/>
    </location>
</feature>
<dbReference type="InterPro" id="IPR015943">
    <property type="entry name" value="WD40/YVTN_repeat-like_dom_sf"/>
</dbReference>
<evidence type="ECO:0000256" key="14">
    <source>
        <dbReference type="SAM" id="MobiDB-lite"/>
    </source>
</evidence>
<dbReference type="PRINTS" id="PR00380">
    <property type="entry name" value="KINESINHEAVY"/>
</dbReference>
<accession>A0AAU9I907</accession>
<dbReference type="PROSITE" id="PS00411">
    <property type="entry name" value="KINESIN_MOTOR_1"/>
    <property type="match status" value="1"/>
</dbReference>
<dbReference type="SMART" id="SM00129">
    <property type="entry name" value="KISc"/>
    <property type="match status" value="1"/>
</dbReference>
<dbReference type="InterPro" id="IPR027640">
    <property type="entry name" value="Kinesin-like_fam"/>
</dbReference>
<feature type="region of interest" description="Disordered" evidence="14">
    <location>
        <begin position="580"/>
        <end position="618"/>
    </location>
</feature>
<keyword evidence="8 13" id="KW-0175">Coiled coil</keyword>
<evidence type="ECO:0000256" key="6">
    <source>
        <dbReference type="ARBA" id="ARBA00022741"/>
    </source>
</evidence>
<evidence type="ECO:0000256" key="9">
    <source>
        <dbReference type="ARBA" id="ARBA00023175"/>
    </source>
</evidence>
<evidence type="ECO:0000259" key="15">
    <source>
        <dbReference type="PROSITE" id="PS50067"/>
    </source>
</evidence>
<dbReference type="SMART" id="SM00320">
    <property type="entry name" value="WD40"/>
    <property type="match status" value="6"/>
</dbReference>
<evidence type="ECO:0000313" key="16">
    <source>
        <dbReference type="EMBL" id="CAG9310966.1"/>
    </source>
</evidence>
<evidence type="ECO:0000256" key="10">
    <source>
        <dbReference type="ARBA" id="ARBA00023212"/>
    </source>
</evidence>
<dbReference type="GO" id="GO:0005875">
    <property type="term" value="C:microtubule associated complex"/>
    <property type="evidence" value="ECO:0007669"/>
    <property type="project" value="TreeGrafter"/>
</dbReference>
<evidence type="ECO:0000256" key="5">
    <source>
        <dbReference type="ARBA" id="ARBA00022737"/>
    </source>
</evidence>
<dbReference type="Gene3D" id="2.130.10.10">
    <property type="entry name" value="YVTN repeat-like/Quinoprotein amine dehydrogenase"/>
    <property type="match status" value="2"/>
</dbReference>
<feature type="domain" description="Kinesin motor" evidence="15">
    <location>
        <begin position="15"/>
        <end position="353"/>
    </location>
</feature>
<feature type="coiled-coil region" evidence="13">
    <location>
        <begin position="904"/>
        <end position="938"/>
    </location>
</feature>
<evidence type="ECO:0000256" key="2">
    <source>
        <dbReference type="ARBA" id="ARBA00022490"/>
    </source>
</evidence>
<keyword evidence="9 12" id="KW-0505">Motor protein</keyword>
<feature type="compositionally biased region" description="Basic and acidic residues" evidence="14">
    <location>
        <begin position="1123"/>
        <end position="1140"/>
    </location>
</feature>
<feature type="repeat" description="WD" evidence="11">
    <location>
        <begin position="1452"/>
        <end position="1486"/>
    </location>
</feature>
<feature type="compositionally biased region" description="Low complexity" evidence="14">
    <location>
        <begin position="582"/>
        <end position="592"/>
    </location>
</feature>
<evidence type="ECO:0000256" key="7">
    <source>
        <dbReference type="ARBA" id="ARBA00022840"/>
    </source>
</evidence>
<protein>
    <recommendedName>
        <fullName evidence="15">Kinesin motor domain-containing protein</fullName>
    </recommendedName>
</protein>
<keyword evidence="17" id="KW-1185">Reference proteome</keyword>
<dbReference type="Pfam" id="PF00225">
    <property type="entry name" value="Kinesin"/>
    <property type="match status" value="1"/>
</dbReference>
<feature type="coiled-coil region" evidence="13">
    <location>
        <begin position="488"/>
        <end position="543"/>
    </location>
</feature>
<keyword evidence="5" id="KW-0677">Repeat</keyword>
<dbReference type="CDD" id="cd00200">
    <property type="entry name" value="WD40"/>
    <property type="match status" value="1"/>
</dbReference>